<reference evidence="1 2" key="1">
    <citation type="submission" date="2016-06" db="EMBL/GenBank/DDBJ databases">
        <title>Genome sequence of halotolerant plant growth promoting strain of Halomonas elongata HEK1 isolated from salterns of Rann of Kutch, Gujarat, India.</title>
        <authorList>
            <person name="Gaba S."/>
            <person name="Singh R.N."/>
            <person name="Abrol S."/>
            <person name="Kaushik R."/>
            <person name="Saxena A.K."/>
        </authorList>
    </citation>
    <scope>NUCLEOTIDE SEQUENCE [LARGE SCALE GENOMIC DNA]</scope>
    <source>
        <strain evidence="1 2">HEK1</strain>
    </source>
</reference>
<dbReference type="Gene3D" id="3.40.50.720">
    <property type="entry name" value="NAD(P)-binding Rossmann-like Domain"/>
    <property type="match status" value="1"/>
</dbReference>
<dbReference type="AlphaFoldDB" id="A0A1B8P775"/>
<name>A0A1B8P775_HALEL</name>
<organism evidence="1 2">
    <name type="scientific">Halomonas elongata</name>
    <dbReference type="NCBI Taxonomy" id="2746"/>
    <lineage>
        <taxon>Bacteria</taxon>
        <taxon>Pseudomonadati</taxon>
        <taxon>Pseudomonadota</taxon>
        <taxon>Gammaproteobacteria</taxon>
        <taxon>Oceanospirillales</taxon>
        <taxon>Halomonadaceae</taxon>
        <taxon>Halomonas</taxon>
    </lineage>
</organism>
<dbReference type="Pfam" id="PF13602">
    <property type="entry name" value="ADH_zinc_N_2"/>
    <property type="match status" value="1"/>
</dbReference>
<dbReference type="EMBL" id="MAJD01000001">
    <property type="protein sequence ID" value="OBX38062.1"/>
    <property type="molecule type" value="Genomic_DNA"/>
</dbReference>
<evidence type="ECO:0000313" key="2">
    <source>
        <dbReference type="Proteomes" id="UP000092504"/>
    </source>
</evidence>
<accession>A0A1B8P775</accession>
<dbReference type="PANTHER" id="PTHR45033:SF2">
    <property type="entry name" value="ZINC-TYPE ALCOHOL DEHYDROGENASE-LIKE PROTEIN C1773.06C"/>
    <property type="match status" value="1"/>
</dbReference>
<proteinExistence type="predicted"/>
<dbReference type="InterPro" id="IPR052711">
    <property type="entry name" value="Zinc_ADH-like"/>
</dbReference>
<dbReference type="Gene3D" id="3.90.180.10">
    <property type="entry name" value="Medium-chain alcohol dehydrogenases, catalytic domain"/>
    <property type="match status" value="1"/>
</dbReference>
<dbReference type="SUPFAM" id="SSF51735">
    <property type="entry name" value="NAD(P)-binding Rossmann-fold domains"/>
    <property type="match status" value="1"/>
</dbReference>
<protein>
    <submittedName>
        <fullName evidence="1">L-threonine 3-dehydrogenase</fullName>
    </submittedName>
</protein>
<dbReference type="PATRIC" id="fig|2746.7.peg.2507"/>
<comment type="caution">
    <text evidence="1">The sequence shown here is derived from an EMBL/GenBank/DDBJ whole genome shotgun (WGS) entry which is preliminary data.</text>
</comment>
<dbReference type="Proteomes" id="UP000092504">
    <property type="component" value="Unassembled WGS sequence"/>
</dbReference>
<sequence length="116" mass="12468">MKELTAGRGVDHIVEVGGPGTLAQSIEAVRIGGHISLIGVLTGRGGDIPTAKLMAKQARLQGIIVGSRAHQQEMIRGIESLGIEPVIDRHFALDEIAEAFRHQESQKHFGKICLDI</sequence>
<gene>
    <name evidence="1" type="ORF">A8U91_02447</name>
</gene>
<evidence type="ECO:0000313" key="1">
    <source>
        <dbReference type="EMBL" id="OBX38062.1"/>
    </source>
</evidence>
<dbReference type="PANTHER" id="PTHR45033">
    <property type="match status" value="1"/>
</dbReference>
<dbReference type="InterPro" id="IPR036291">
    <property type="entry name" value="NAD(P)-bd_dom_sf"/>
</dbReference>